<keyword evidence="3" id="KW-1185">Reference proteome</keyword>
<feature type="region of interest" description="Disordered" evidence="1">
    <location>
        <begin position="52"/>
        <end position="104"/>
    </location>
</feature>
<accession>A0AAE0P361</accession>
<sequence>MDSRTPWYVRNPIDPLRIFAGIINGHVPPENLPSGWNLTGNRLGNWPEASYTYGKPNVPNPEDLDEGPANSDWSEEEEEEDEFGEDSDSDSDSDMEMEMADTGDDQQQLAYHNIPIRFKRRRLSRQPYRLLIDPITRKCCDNLCGFNDNVVVDMNRAVWDPDLGYTSSSSSSSSSCSSANSANSVLCNETGVKATCRYIPPSHYTGLLQLSQISPLITREFASYLFFNSVFEFPEGPSLFPHFIRDRPAVLPHMRGIILHVECSADFLDTVDSELEWMLKFITNHEEINLHFFTVVLNTGLIHIAESQTDEERELYKILVMKKLESWAPLFRQLRTEDFLLDMRPLPNPGPIGFEGRWGSVMAFEDLKVIAGEIIGMWLPDCLRKEKKDATTDHI</sequence>
<evidence type="ECO:0000313" key="3">
    <source>
        <dbReference type="Proteomes" id="UP001281003"/>
    </source>
</evidence>
<proteinExistence type="predicted"/>
<dbReference type="AlphaFoldDB" id="A0AAE0P361"/>
<reference evidence="2" key="2">
    <citation type="submission" date="2023-07" db="EMBL/GenBank/DDBJ databases">
        <authorList>
            <consortium name="Lawrence Berkeley National Laboratory"/>
            <person name="Haridas S."/>
            <person name="Hensen N."/>
            <person name="Bonometti L."/>
            <person name="Westerberg I."/>
            <person name="Brannstrom I.O."/>
            <person name="Guillou S."/>
            <person name="Cros-Aarteil S."/>
            <person name="Calhoun S."/>
            <person name="Kuo A."/>
            <person name="Mondo S."/>
            <person name="Pangilinan J."/>
            <person name="Riley R."/>
            <person name="LaButti K."/>
            <person name="Andreopoulos B."/>
            <person name="Lipzen A."/>
            <person name="Chen C."/>
            <person name="Yanf M."/>
            <person name="Daum C."/>
            <person name="Ng V."/>
            <person name="Clum A."/>
            <person name="Steindorff A."/>
            <person name="Ohm R."/>
            <person name="Martin F."/>
            <person name="Silar P."/>
            <person name="Natvig D."/>
            <person name="Lalanne C."/>
            <person name="Gautier V."/>
            <person name="Ament-velasquez S.L."/>
            <person name="Kruys A."/>
            <person name="Hutchinson M.I."/>
            <person name="Powell A.J."/>
            <person name="Barry K."/>
            <person name="Miller A.N."/>
            <person name="Grigoriev I.V."/>
            <person name="Debuchy R."/>
            <person name="Gladieux P."/>
            <person name="Thoren M.H."/>
            <person name="Johannesson H."/>
        </authorList>
    </citation>
    <scope>NUCLEOTIDE SEQUENCE</scope>
    <source>
        <strain evidence="2">FGSC 1904</strain>
    </source>
</reference>
<evidence type="ECO:0000313" key="2">
    <source>
        <dbReference type="EMBL" id="KAK3392487.1"/>
    </source>
</evidence>
<feature type="compositionally biased region" description="Acidic residues" evidence="1">
    <location>
        <begin position="73"/>
        <end position="104"/>
    </location>
</feature>
<dbReference type="EMBL" id="JAUTDP010000011">
    <property type="protein sequence ID" value="KAK3392487.1"/>
    <property type="molecule type" value="Genomic_DNA"/>
</dbReference>
<organism evidence="2 3">
    <name type="scientific">Sordaria brevicollis</name>
    <dbReference type="NCBI Taxonomy" id="83679"/>
    <lineage>
        <taxon>Eukaryota</taxon>
        <taxon>Fungi</taxon>
        <taxon>Dikarya</taxon>
        <taxon>Ascomycota</taxon>
        <taxon>Pezizomycotina</taxon>
        <taxon>Sordariomycetes</taxon>
        <taxon>Sordariomycetidae</taxon>
        <taxon>Sordariales</taxon>
        <taxon>Sordariaceae</taxon>
        <taxon>Sordaria</taxon>
    </lineage>
</organism>
<gene>
    <name evidence="2" type="ORF">B0T20DRAFT_360994</name>
</gene>
<comment type="caution">
    <text evidence="2">The sequence shown here is derived from an EMBL/GenBank/DDBJ whole genome shotgun (WGS) entry which is preliminary data.</text>
</comment>
<dbReference type="Proteomes" id="UP001281003">
    <property type="component" value="Unassembled WGS sequence"/>
</dbReference>
<reference evidence="2" key="1">
    <citation type="journal article" date="2023" name="Mol. Phylogenet. Evol.">
        <title>Genome-scale phylogeny and comparative genomics of the fungal order Sordariales.</title>
        <authorList>
            <person name="Hensen N."/>
            <person name="Bonometti L."/>
            <person name="Westerberg I."/>
            <person name="Brannstrom I.O."/>
            <person name="Guillou S."/>
            <person name="Cros-Aarteil S."/>
            <person name="Calhoun S."/>
            <person name="Haridas S."/>
            <person name="Kuo A."/>
            <person name="Mondo S."/>
            <person name="Pangilinan J."/>
            <person name="Riley R."/>
            <person name="LaButti K."/>
            <person name="Andreopoulos B."/>
            <person name="Lipzen A."/>
            <person name="Chen C."/>
            <person name="Yan M."/>
            <person name="Daum C."/>
            <person name="Ng V."/>
            <person name="Clum A."/>
            <person name="Steindorff A."/>
            <person name="Ohm R.A."/>
            <person name="Martin F."/>
            <person name="Silar P."/>
            <person name="Natvig D.O."/>
            <person name="Lalanne C."/>
            <person name="Gautier V."/>
            <person name="Ament-Velasquez S.L."/>
            <person name="Kruys A."/>
            <person name="Hutchinson M.I."/>
            <person name="Powell A.J."/>
            <person name="Barry K."/>
            <person name="Miller A.N."/>
            <person name="Grigoriev I.V."/>
            <person name="Debuchy R."/>
            <person name="Gladieux P."/>
            <person name="Hiltunen Thoren M."/>
            <person name="Johannesson H."/>
        </authorList>
    </citation>
    <scope>NUCLEOTIDE SEQUENCE</scope>
    <source>
        <strain evidence="2">FGSC 1904</strain>
    </source>
</reference>
<name>A0AAE0P361_SORBR</name>
<evidence type="ECO:0000256" key="1">
    <source>
        <dbReference type="SAM" id="MobiDB-lite"/>
    </source>
</evidence>
<protein>
    <submittedName>
        <fullName evidence="2">Uncharacterized protein</fullName>
    </submittedName>
</protein>